<dbReference type="SUPFAM" id="SSF50156">
    <property type="entry name" value="PDZ domain-like"/>
    <property type="match status" value="1"/>
</dbReference>
<feature type="domain" description="PDZ" evidence="2">
    <location>
        <begin position="236"/>
        <end position="316"/>
    </location>
</feature>
<evidence type="ECO:0000313" key="4">
    <source>
        <dbReference type="Proteomes" id="UP000635278"/>
    </source>
</evidence>
<feature type="region of interest" description="Disordered" evidence="1">
    <location>
        <begin position="38"/>
        <end position="104"/>
    </location>
</feature>
<dbReference type="PANTHER" id="PTHR32060:SF22">
    <property type="entry name" value="CARBOXYL-TERMINAL-PROCESSING PEPTIDASE 3, CHLOROPLASTIC"/>
    <property type="match status" value="1"/>
</dbReference>
<dbReference type="InterPro" id="IPR005151">
    <property type="entry name" value="Tail-specific_protease"/>
</dbReference>
<feature type="region of interest" description="Disordered" evidence="1">
    <location>
        <begin position="231"/>
        <end position="267"/>
    </location>
</feature>
<dbReference type="PROSITE" id="PS50106">
    <property type="entry name" value="PDZ"/>
    <property type="match status" value="1"/>
</dbReference>
<dbReference type="PANTHER" id="PTHR32060">
    <property type="entry name" value="TAIL-SPECIFIC PROTEASE"/>
    <property type="match status" value="1"/>
</dbReference>
<reference evidence="3 4" key="1">
    <citation type="journal article" date="2020" name="Int. J. Syst. Evol. Microbiol.">
        <title>Novel acetic acid bacteria from cider fermentations: Acetobacter conturbans sp. nov. and Acetobacter fallax sp. nov.</title>
        <authorList>
            <person name="Sombolestani A.S."/>
            <person name="Cleenwerck I."/>
            <person name="Cnockaert M."/>
            <person name="Borremans W."/>
            <person name="Wieme A.D."/>
            <person name="De Vuyst L."/>
            <person name="Vandamme P."/>
        </authorList>
    </citation>
    <scope>NUCLEOTIDE SEQUENCE [LARGE SCALE GENOMIC DNA]</scope>
    <source>
        <strain evidence="3 4">LMG 30640</strain>
    </source>
</reference>
<dbReference type="Gene3D" id="3.30.750.44">
    <property type="match status" value="1"/>
</dbReference>
<protein>
    <submittedName>
        <fullName evidence="3">PDZ domain-containing protein</fullName>
    </submittedName>
</protein>
<accession>A0ABX0JS16</accession>
<dbReference type="Gene3D" id="3.90.226.10">
    <property type="entry name" value="2-enoyl-CoA Hydratase, Chain A, domain 1"/>
    <property type="match status" value="1"/>
</dbReference>
<dbReference type="Proteomes" id="UP000635278">
    <property type="component" value="Unassembled WGS sequence"/>
</dbReference>
<comment type="caution">
    <text evidence="3">The sequence shown here is derived from an EMBL/GenBank/DDBJ whole genome shotgun (WGS) entry which is preliminary data.</text>
</comment>
<dbReference type="Pfam" id="PF17820">
    <property type="entry name" value="PDZ_6"/>
    <property type="match status" value="1"/>
</dbReference>
<dbReference type="Pfam" id="PF03572">
    <property type="entry name" value="Peptidase_S41"/>
    <property type="match status" value="1"/>
</dbReference>
<dbReference type="SMART" id="SM00228">
    <property type="entry name" value="PDZ"/>
    <property type="match status" value="1"/>
</dbReference>
<gene>
    <name evidence="3" type="ORF">GOB93_08800</name>
</gene>
<dbReference type="InterPro" id="IPR041489">
    <property type="entry name" value="PDZ_6"/>
</dbReference>
<evidence type="ECO:0000256" key="1">
    <source>
        <dbReference type="SAM" id="MobiDB-lite"/>
    </source>
</evidence>
<keyword evidence="4" id="KW-1185">Reference proteome</keyword>
<organism evidence="3 4">
    <name type="scientific">Acetobacter musti</name>
    <dbReference type="NCBI Taxonomy" id="864732"/>
    <lineage>
        <taxon>Bacteria</taxon>
        <taxon>Pseudomonadati</taxon>
        <taxon>Pseudomonadota</taxon>
        <taxon>Alphaproteobacteria</taxon>
        <taxon>Acetobacterales</taxon>
        <taxon>Acetobacteraceae</taxon>
        <taxon>Acetobacter</taxon>
    </lineage>
</organism>
<dbReference type="SUPFAM" id="SSF52096">
    <property type="entry name" value="ClpP/crotonase"/>
    <property type="match status" value="1"/>
</dbReference>
<sequence length="609" mass="63563">MRTRPPTSRPLHLAAPAFIPAFILILWLAGTACAQGVHSPHDDDGTGNERSAGHPPAPAVTQPASQSVSSPASQPSGQPLSQSQPAAPEVATPASGSADPAQAHPQMDAALLHSVITTAMEFLSPRTLQPYTIRQFSLWGLGGISSLDPSFRVVEGASGLQLLLGQTVLLTRATPPADDLRGWTDVDTAFLGAAWDHSDTIRAAGLDGIAQSFFDELFNHLDPYSRYVAPSPADNDREARNGGDGAVGLSFGDQVRTTTTGSRRGRGREQRVIVITAVNTNGPAWPAGIDVGEEVVAVNGHSTAGRTAAEVDAMVRGNPGTTVTLKLVPAAGGRARTVSLQRAQVPPETVFAFTSGPLVILRVTSFSTETAEEMSQYLDQASQDHRLRGLILDLRGNRGGVLQQAVTAAALLLDRGVAVVTSGRDPQANHVWAVQGGDMTSGLPVAILVDGRTASAAEILAAALADHRRAVVIGSATLGKGLVQTVAQLPDRGELFVTWSRVIAPKGWPLQGLGVIPQLCTSRGAADAQRQLEALEAGHAADPGPVLQSRQARYPIPVSRILEIRKACPAALGGDMDLELARSVLENSAAYRAALAMVPEEGSATLGAE</sequence>
<dbReference type="PROSITE" id="PS51257">
    <property type="entry name" value="PROKAR_LIPOPROTEIN"/>
    <property type="match status" value="1"/>
</dbReference>
<evidence type="ECO:0000313" key="3">
    <source>
        <dbReference type="EMBL" id="NHN84740.1"/>
    </source>
</evidence>
<dbReference type="InterPro" id="IPR001478">
    <property type="entry name" value="PDZ"/>
</dbReference>
<dbReference type="EMBL" id="WOTB01000009">
    <property type="protein sequence ID" value="NHN84740.1"/>
    <property type="molecule type" value="Genomic_DNA"/>
</dbReference>
<dbReference type="SMART" id="SM00245">
    <property type="entry name" value="TSPc"/>
    <property type="match status" value="1"/>
</dbReference>
<dbReference type="InterPro" id="IPR029045">
    <property type="entry name" value="ClpP/crotonase-like_dom_sf"/>
</dbReference>
<dbReference type="InterPro" id="IPR036034">
    <property type="entry name" value="PDZ_sf"/>
</dbReference>
<evidence type="ECO:0000259" key="2">
    <source>
        <dbReference type="PROSITE" id="PS50106"/>
    </source>
</evidence>
<dbReference type="Gene3D" id="2.30.42.10">
    <property type="match status" value="1"/>
</dbReference>
<feature type="compositionally biased region" description="Low complexity" evidence="1">
    <location>
        <begin position="62"/>
        <end position="88"/>
    </location>
</feature>
<name>A0ABX0JS16_9PROT</name>
<proteinExistence type="predicted"/>